<reference evidence="1" key="2">
    <citation type="journal article" date="2015" name="Fish Shellfish Immunol.">
        <title>Early steps in the European eel (Anguilla anguilla)-Vibrio vulnificus interaction in the gills: Role of the RtxA13 toxin.</title>
        <authorList>
            <person name="Callol A."/>
            <person name="Pajuelo D."/>
            <person name="Ebbesson L."/>
            <person name="Teles M."/>
            <person name="MacKenzie S."/>
            <person name="Amaro C."/>
        </authorList>
    </citation>
    <scope>NUCLEOTIDE SEQUENCE</scope>
</reference>
<dbReference type="EMBL" id="GBXM01023850">
    <property type="protein sequence ID" value="JAH84727.1"/>
    <property type="molecule type" value="Transcribed_RNA"/>
</dbReference>
<name>A0A0E9W322_ANGAN</name>
<evidence type="ECO:0000313" key="1">
    <source>
        <dbReference type="EMBL" id="JAH84727.1"/>
    </source>
</evidence>
<sequence length="54" mass="6494">MNRLLSWTIQKLNIHKYFFQSTILFKFISNATIYLTPKMFISIINTESCFFLLL</sequence>
<organism evidence="1">
    <name type="scientific">Anguilla anguilla</name>
    <name type="common">European freshwater eel</name>
    <name type="synonym">Muraena anguilla</name>
    <dbReference type="NCBI Taxonomy" id="7936"/>
    <lineage>
        <taxon>Eukaryota</taxon>
        <taxon>Metazoa</taxon>
        <taxon>Chordata</taxon>
        <taxon>Craniata</taxon>
        <taxon>Vertebrata</taxon>
        <taxon>Euteleostomi</taxon>
        <taxon>Actinopterygii</taxon>
        <taxon>Neopterygii</taxon>
        <taxon>Teleostei</taxon>
        <taxon>Anguilliformes</taxon>
        <taxon>Anguillidae</taxon>
        <taxon>Anguilla</taxon>
    </lineage>
</organism>
<reference evidence="1" key="1">
    <citation type="submission" date="2014-11" db="EMBL/GenBank/DDBJ databases">
        <authorList>
            <person name="Amaro Gonzalez C."/>
        </authorList>
    </citation>
    <scope>NUCLEOTIDE SEQUENCE</scope>
</reference>
<proteinExistence type="predicted"/>
<protein>
    <submittedName>
        <fullName evidence="1">Uncharacterized protein</fullName>
    </submittedName>
</protein>
<dbReference type="AlphaFoldDB" id="A0A0E9W322"/>
<accession>A0A0E9W322</accession>